<dbReference type="InterPro" id="IPR004045">
    <property type="entry name" value="Glutathione_S-Trfase_N"/>
</dbReference>
<sequence length="214" mass="24142">MKLYIYDHCPFSARVRYVAGMLNLSLDIVTLDYDDDTTTKNIIGSKQVPVFVTGSGKAMAESLDIIGYLLDLADSAENSTPSQDVMRWQKNAFLPLQKIGYPRWSALPLKEFSTASAKKAWRTKKETYELNFNSLLEDTSQIASQAEVLITQANELLQLGTGSRRKLVDEAIVFSILRGFFSAPEVRWEPSVADWMVTQSQSTQVKLLNNEQYQ</sequence>
<dbReference type="SUPFAM" id="SSF52833">
    <property type="entry name" value="Thioredoxin-like"/>
    <property type="match status" value="1"/>
</dbReference>
<organism evidence="2 3">
    <name type="scientific">Vibrio mediterranei</name>
    <dbReference type="NCBI Taxonomy" id="689"/>
    <lineage>
        <taxon>Bacteria</taxon>
        <taxon>Pseudomonadati</taxon>
        <taxon>Pseudomonadota</taxon>
        <taxon>Gammaproteobacteria</taxon>
        <taxon>Vibrionales</taxon>
        <taxon>Vibrionaceae</taxon>
        <taxon>Vibrio</taxon>
    </lineage>
</organism>
<dbReference type="InterPro" id="IPR036282">
    <property type="entry name" value="Glutathione-S-Trfase_C_sf"/>
</dbReference>
<dbReference type="GO" id="GO:0005829">
    <property type="term" value="C:cytosol"/>
    <property type="evidence" value="ECO:0007669"/>
    <property type="project" value="InterPro"/>
</dbReference>
<dbReference type="AlphaFoldDB" id="A0A3G4VGJ0"/>
<dbReference type="InterPro" id="IPR007494">
    <property type="entry name" value="Glutaredoxin2_C"/>
</dbReference>
<evidence type="ECO:0000313" key="2">
    <source>
        <dbReference type="EMBL" id="AYV23884.1"/>
    </source>
</evidence>
<dbReference type="PROSITE" id="PS50404">
    <property type="entry name" value="GST_NTER"/>
    <property type="match status" value="1"/>
</dbReference>
<feature type="domain" description="GST N-terminal" evidence="1">
    <location>
        <begin position="1"/>
        <end position="77"/>
    </location>
</feature>
<dbReference type="Gene3D" id="1.20.1050.10">
    <property type="match status" value="1"/>
</dbReference>
<dbReference type="NCBIfam" id="TIGR02182">
    <property type="entry name" value="GRXB"/>
    <property type="match status" value="1"/>
</dbReference>
<protein>
    <submittedName>
        <fullName evidence="2">Glutaredoxin 2</fullName>
    </submittedName>
</protein>
<evidence type="ECO:0000259" key="1">
    <source>
        <dbReference type="PROSITE" id="PS50404"/>
    </source>
</evidence>
<dbReference type="RefSeq" id="WP_124941662.1">
    <property type="nucleotide sequence ID" value="NZ_CP033578.1"/>
</dbReference>
<accession>A0A3G4VGJ0</accession>
<dbReference type="Proteomes" id="UP000279760">
    <property type="component" value="Chromosome 2"/>
</dbReference>
<name>A0A3G4VGJ0_9VIBR</name>
<evidence type="ECO:0000313" key="3">
    <source>
        <dbReference type="Proteomes" id="UP000279760"/>
    </source>
</evidence>
<dbReference type="Gene3D" id="3.40.30.10">
    <property type="entry name" value="Glutaredoxin"/>
    <property type="match status" value="1"/>
</dbReference>
<dbReference type="InterPro" id="IPR011901">
    <property type="entry name" value="Grx2"/>
</dbReference>
<dbReference type="Pfam" id="PF13417">
    <property type="entry name" value="GST_N_3"/>
    <property type="match status" value="1"/>
</dbReference>
<dbReference type="InterPro" id="IPR036249">
    <property type="entry name" value="Thioredoxin-like_sf"/>
</dbReference>
<dbReference type="EMBL" id="CP033578">
    <property type="protein sequence ID" value="AYV23884.1"/>
    <property type="molecule type" value="Genomic_DNA"/>
</dbReference>
<proteinExistence type="predicted"/>
<gene>
    <name evidence="2" type="ORF">ECB94_21645</name>
</gene>
<dbReference type="Pfam" id="PF04399">
    <property type="entry name" value="Glutaredoxin2_C"/>
    <property type="match status" value="1"/>
</dbReference>
<dbReference type="NCBIfam" id="NF007702">
    <property type="entry name" value="PRK10387.1"/>
    <property type="match status" value="1"/>
</dbReference>
<reference evidence="2 3" key="1">
    <citation type="submission" date="2018-11" db="EMBL/GenBank/DDBJ databases">
        <title>Complete Genome Sequence of Vbrio mediterranei 117-T6: a Potential Pathogen Bacteria Isolated from the Conchocelis of Pyropia.</title>
        <authorList>
            <person name="Liu Q."/>
        </authorList>
    </citation>
    <scope>NUCLEOTIDE SEQUENCE [LARGE SCALE GENOMIC DNA]</scope>
    <source>
        <strain evidence="2 3">117-T6</strain>
    </source>
</reference>
<dbReference type="SUPFAM" id="SSF47616">
    <property type="entry name" value="GST C-terminal domain-like"/>
    <property type="match status" value="1"/>
</dbReference>